<dbReference type="InterPro" id="IPR001647">
    <property type="entry name" value="HTH_TetR"/>
</dbReference>
<dbReference type="Proteomes" id="UP000075260">
    <property type="component" value="Unassembled WGS sequence"/>
</dbReference>
<protein>
    <submittedName>
        <fullName evidence="5">TetR family transcriptional regulator</fullName>
    </submittedName>
</protein>
<organism evidence="5 6">
    <name type="scientific">Sorangium cellulosum</name>
    <name type="common">Polyangium cellulosum</name>
    <dbReference type="NCBI Taxonomy" id="56"/>
    <lineage>
        <taxon>Bacteria</taxon>
        <taxon>Pseudomonadati</taxon>
        <taxon>Myxococcota</taxon>
        <taxon>Polyangia</taxon>
        <taxon>Polyangiales</taxon>
        <taxon>Polyangiaceae</taxon>
        <taxon>Sorangium</taxon>
    </lineage>
</organism>
<keyword evidence="1" id="KW-0805">Transcription regulation</keyword>
<dbReference type="InterPro" id="IPR050109">
    <property type="entry name" value="HTH-type_TetR-like_transc_reg"/>
</dbReference>
<evidence type="ECO:0000256" key="3">
    <source>
        <dbReference type="ARBA" id="ARBA00023163"/>
    </source>
</evidence>
<comment type="caution">
    <text evidence="5">The sequence shown here is derived from an EMBL/GenBank/DDBJ whole genome shotgun (WGS) entry which is preliminary data.</text>
</comment>
<dbReference type="SUPFAM" id="SSF46689">
    <property type="entry name" value="Homeodomain-like"/>
    <property type="match status" value="1"/>
</dbReference>
<dbReference type="Gene3D" id="1.10.357.10">
    <property type="entry name" value="Tetracycline Repressor, domain 2"/>
    <property type="match status" value="1"/>
</dbReference>
<proteinExistence type="predicted"/>
<dbReference type="RefSeq" id="WP_061607870.1">
    <property type="nucleotide sequence ID" value="NZ_JEMA01000427.1"/>
</dbReference>
<dbReference type="OrthoDB" id="9816431at2"/>
<evidence type="ECO:0000256" key="2">
    <source>
        <dbReference type="ARBA" id="ARBA00023125"/>
    </source>
</evidence>
<dbReference type="PANTHER" id="PTHR30055:SF238">
    <property type="entry name" value="MYCOFACTOCIN BIOSYNTHESIS TRANSCRIPTIONAL REGULATOR MFTR-RELATED"/>
    <property type="match status" value="1"/>
</dbReference>
<gene>
    <name evidence="5" type="ORF">BE15_31930</name>
</gene>
<evidence type="ECO:0000313" key="5">
    <source>
        <dbReference type="EMBL" id="KYF70078.1"/>
    </source>
</evidence>
<evidence type="ECO:0000313" key="6">
    <source>
        <dbReference type="Proteomes" id="UP000075260"/>
    </source>
</evidence>
<dbReference type="GO" id="GO:0003700">
    <property type="term" value="F:DNA-binding transcription factor activity"/>
    <property type="evidence" value="ECO:0007669"/>
    <property type="project" value="TreeGrafter"/>
</dbReference>
<keyword evidence="3" id="KW-0804">Transcription</keyword>
<evidence type="ECO:0000259" key="4">
    <source>
        <dbReference type="Pfam" id="PF00440"/>
    </source>
</evidence>
<dbReference type="GO" id="GO:0000976">
    <property type="term" value="F:transcription cis-regulatory region binding"/>
    <property type="evidence" value="ECO:0007669"/>
    <property type="project" value="TreeGrafter"/>
</dbReference>
<dbReference type="Pfam" id="PF00440">
    <property type="entry name" value="TetR_N"/>
    <property type="match status" value="1"/>
</dbReference>
<sequence length="200" mass="22036">MVRPRCTTDEEILEEARACFLEHGAGVSTTAIAARLGISHGVLFQRFGTKEQLLCAALLPPAEPPWMARARSGPDDRAARAQLLELAEEISVHLERIVPCIAVLRSAGFTLDTAYERREDFPPVRARSELAAWFARAAARGVARPVPPEHAADLFLGALQFRPFHEHIARDGFSQAEGRAYLEFVVDVLCRTLDPAGDPR</sequence>
<feature type="domain" description="HTH tetR-type" evidence="4">
    <location>
        <begin position="12"/>
        <end position="56"/>
    </location>
</feature>
<dbReference type="PRINTS" id="PR00455">
    <property type="entry name" value="HTHTETR"/>
</dbReference>
<dbReference type="PANTHER" id="PTHR30055">
    <property type="entry name" value="HTH-TYPE TRANSCRIPTIONAL REGULATOR RUTR"/>
    <property type="match status" value="1"/>
</dbReference>
<dbReference type="EMBL" id="JEMA01000427">
    <property type="protein sequence ID" value="KYF70078.1"/>
    <property type="molecule type" value="Genomic_DNA"/>
</dbReference>
<dbReference type="AlphaFoldDB" id="A0A150QR38"/>
<reference evidence="5 6" key="1">
    <citation type="submission" date="2014-02" db="EMBL/GenBank/DDBJ databases">
        <title>The small core and large imbalanced accessory genome model reveals a collaborative survival strategy of Sorangium cellulosum strains in nature.</title>
        <authorList>
            <person name="Han K."/>
            <person name="Peng R."/>
            <person name="Blom J."/>
            <person name="Li Y.-Z."/>
        </authorList>
    </citation>
    <scope>NUCLEOTIDE SEQUENCE [LARGE SCALE GENOMIC DNA]</scope>
    <source>
        <strain evidence="5 6">So0008-312</strain>
    </source>
</reference>
<evidence type="ECO:0000256" key="1">
    <source>
        <dbReference type="ARBA" id="ARBA00023015"/>
    </source>
</evidence>
<name>A0A150QR38_SORCE</name>
<dbReference type="InterPro" id="IPR036271">
    <property type="entry name" value="Tet_transcr_reg_TetR-rel_C_sf"/>
</dbReference>
<dbReference type="SUPFAM" id="SSF48498">
    <property type="entry name" value="Tetracyclin repressor-like, C-terminal domain"/>
    <property type="match status" value="1"/>
</dbReference>
<dbReference type="InterPro" id="IPR009057">
    <property type="entry name" value="Homeodomain-like_sf"/>
</dbReference>
<keyword evidence="2" id="KW-0238">DNA-binding</keyword>
<accession>A0A150QR38</accession>